<dbReference type="RefSeq" id="WP_344820358.1">
    <property type="nucleotide sequence ID" value="NZ_BAABCP010000002.1"/>
</dbReference>
<dbReference type="Gene3D" id="1.20.1270.210">
    <property type="match status" value="1"/>
</dbReference>
<accession>A0ABP7NKA2</accession>
<comment type="caution">
    <text evidence="1">The sequence shown here is derived from an EMBL/GenBank/DDBJ whole genome shotgun (WGS) entry which is preliminary data.</text>
</comment>
<protein>
    <recommendedName>
        <fullName evidence="3">Phage portal protein</fullName>
    </recommendedName>
</protein>
<organism evidence="1 2">
    <name type="scientific">Microbacterium soli</name>
    <dbReference type="NCBI Taxonomy" id="446075"/>
    <lineage>
        <taxon>Bacteria</taxon>
        <taxon>Bacillati</taxon>
        <taxon>Actinomycetota</taxon>
        <taxon>Actinomycetes</taxon>
        <taxon>Micrococcales</taxon>
        <taxon>Microbacteriaceae</taxon>
        <taxon>Microbacterium</taxon>
    </lineage>
</organism>
<evidence type="ECO:0000313" key="1">
    <source>
        <dbReference type="EMBL" id="GAA3948870.1"/>
    </source>
</evidence>
<keyword evidence="2" id="KW-1185">Reference proteome</keyword>
<gene>
    <name evidence="1" type="ORF">GCM10022383_28320</name>
</gene>
<reference evidence="2" key="1">
    <citation type="journal article" date="2019" name="Int. J. Syst. Evol. Microbiol.">
        <title>The Global Catalogue of Microorganisms (GCM) 10K type strain sequencing project: providing services to taxonomists for standard genome sequencing and annotation.</title>
        <authorList>
            <consortium name="The Broad Institute Genomics Platform"/>
            <consortium name="The Broad Institute Genome Sequencing Center for Infectious Disease"/>
            <person name="Wu L."/>
            <person name="Ma J."/>
        </authorList>
    </citation>
    <scope>NUCLEOTIDE SEQUENCE [LARGE SCALE GENOMIC DNA]</scope>
    <source>
        <strain evidence="2">JCM 17024</strain>
    </source>
</reference>
<name>A0ABP7NKA2_9MICO</name>
<sequence length="355" mass="38860">MGFLRDLFLGPAAQAVTGGLLSWYSPQDSIHSLFVADALPVAPDAVTRDTAFRVPAVDRAHDVICSVIADMPWFTYQGDTRKADQPEWLTNTKTGIPPYDLRWAVCSDLFMSGWAAIGFELGADGLPADALHIPRALWSLDPDGGIRVNAKIDPRYRQRVVPIRLGYGKNGMLVDALGDIKAARTIADAYRDRIDNPIAQTVLTVDKDVWDEWDWNERELFRQKWIEARSAAGGAVAMKPTYVEVDVSGAIPTDLFETGRNANRLDLANHAGLPASMLEGVRQGGSGGGTEMRYTGVQNGAQRNEVWDFGIRKYAAAIAARLSLDDVCAPGESIRVDTSRFLTVPTPPEQQTSED</sequence>
<dbReference type="Proteomes" id="UP001501591">
    <property type="component" value="Unassembled WGS sequence"/>
</dbReference>
<dbReference type="EMBL" id="BAABCP010000002">
    <property type="protein sequence ID" value="GAA3948870.1"/>
    <property type="molecule type" value="Genomic_DNA"/>
</dbReference>
<proteinExistence type="predicted"/>
<dbReference type="Gene3D" id="3.30.1120.70">
    <property type="match status" value="1"/>
</dbReference>
<evidence type="ECO:0008006" key="3">
    <source>
        <dbReference type="Google" id="ProtNLM"/>
    </source>
</evidence>
<evidence type="ECO:0000313" key="2">
    <source>
        <dbReference type="Proteomes" id="UP001501591"/>
    </source>
</evidence>
<dbReference type="Gene3D" id="3.40.140.120">
    <property type="match status" value="1"/>
</dbReference>